<dbReference type="GO" id="GO:0005911">
    <property type="term" value="C:cell-cell junction"/>
    <property type="evidence" value="ECO:0007669"/>
    <property type="project" value="TreeGrafter"/>
</dbReference>
<protein>
    <recommendedName>
        <fullName evidence="9">Ig-like domain-containing protein</fullName>
    </recommendedName>
</protein>
<dbReference type="Proteomes" id="UP000823561">
    <property type="component" value="Chromosome 5"/>
</dbReference>
<dbReference type="InterPro" id="IPR013151">
    <property type="entry name" value="Immunoglobulin_dom"/>
</dbReference>
<evidence type="ECO:0000259" key="9">
    <source>
        <dbReference type="PROSITE" id="PS50835"/>
    </source>
</evidence>
<evidence type="ECO:0000256" key="5">
    <source>
        <dbReference type="ARBA" id="ARBA00023319"/>
    </source>
</evidence>
<keyword evidence="3" id="KW-1015">Disulfide bond</keyword>
<evidence type="ECO:0000256" key="7">
    <source>
        <dbReference type="SAM" id="Phobius"/>
    </source>
</evidence>
<evidence type="ECO:0000256" key="1">
    <source>
        <dbReference type="ARBA" id="ARBA00004479"/>
    </source>
</evidence>
<keyword evidence="5" id="KW-0393">Immunoglobulin domain</keyword>
<accession>A0AAV6H399</accession>
<keyword evidence="8" id="KW-0732">Signal</keyword>
<name>A0AAV6H399_9TELE</name>
<proteinExistence type="predicted"/>
<evidence type="ECO:0000256" key="6">
    <source>
        <dbReference type="SAM" id="MobiDB-lite"/>
    </source>
</evidence>
<dbReference type="Pfam" id="PF07686">
    <property type="entry name" value="V-set"/>
    <property type="match status" value="1"/>
</dbReference>
<evidence type="ECO:0000256" key="2">
    <source>
        <dbReference type="ARBA" id="ARBA00023136"/>
    </source>
</evidence>
<dbReference type="InterPro" id="IPR013106">
    <property type="entry name" value="Ig_V-set"/>
</dbReference>
<dbReference type="EMBL" id="JADWDJ010000005">
    <property type="protein sequence ID" value="KAG5280505.1"/>
    <property type="molecule type" value="Genomic_DNA"/>
</dbReference>
<feature type="domain" description="Ig-like" evidence="9">
    <location>
        <begin position="326"/>
        <end position="414"/>
    </location>
</feature>
<organism evidence="10 11">
    <name type="scientific">Alosa alosa</name>
    <name type="common">allis shad</name>
    <dbReference type="NCBI Taxonomy" id="278164"/>
    <lineage>
        <taxon>Eukaryota</taxon>
        <taxon>Metazoa</taxon>
        <taxon>Chordata</taxon>
        <taxon>Craniata</taxon>
        <taxon>Vertebrata</taxon>
        <taxon>Euteleostomi</taxon>
        <taxon>Actinopterygii</taxon>
        <taxon>Neopterygii</taxon>
        <taxon>Teleostei</taxon>
        <taxon>Clupei</taxon>
        <taxon>Clupeiformes</taxon>
        <taxon>Clupeoidei</taxon>
        <taxon>Clupeidae</taxon>
        <taxon>Alosa</taxon>
    </lineage>
</organism>
<keyword evidence="7" id="KW-1133">Transmembrane helix</keyword>
<dbReference type="SUPFAM" id="SSF48726">
    <property type="entry name" value="Immunoglobulin"/>
    <property type="match status" value="4"/>
</dbReference>
<feature type="domain" description="Ig-like" evidence="9">
    <location>
        <begin position="38"/>
        <end position="116"/>
    </location>
</feature>
<dbReference type="InterPro" id="IPR013783">
    <property type="entry name" value="Ig-like_fold"/>
</dbReference>
<keyword evidence="2 7" id="KW-0472">Membrane</keyword>
<feature type="domain" description="Ig-like" evidence="9">
    <location>
        <begin position="138"/>
        <end position="226"/>
    </location>
</feature>
<feature type="signal peptide" evidence="8">
    <location>
        <begin position="1"/>
        <end position="16"/>
    </location>
</feature>
<dbReference type="PANTHER" id="PTHR11640">
    <property type="entry name" value="NEPHRIN"/>
    <property type="match status" value="1"/>
</dbReference>
<dbReference type="PROSITE" id="PS50835">
    <property type="entry name" value="IG_LIKE"/>
    <property type="match status" value="3"/>
</dbReference>
<comment type="subcellular location">
    <subcellularLocation>
        <location evidence="1">Membrane</location>
        <topology evidence="1">Single-pass type I membrane protein</topology>
    </subcellularLocation>
</comment>
<feature type="transmembrane region" description="Helical" evidence="7">
    <location>
        <begin position="425"/>
        <end position="447"/>
    </location>
</feature>
<dbReference type="SMART" id="SM00409">
    <property type="entry name" value="IG"/>
    <property type="match status" value="3"/>
</dbReference>
<dbReference type="CDD" id="cd00099">
    <property type="entry name" value="IgV"/>
    <property type="match status" value="1"/>
</dbReference>
<reference evidence="10" key="1">
    <citation type="submission" date="2020-10" db="EMBL/GenBank/DDBJ databases">
        <title>Chromosome-scale genome assembly of the Allis shad, Alosa alosa.</title>
        <authorList>
            <person name="Margot Z."/>
            <person name="Christophe K."/>
            <person name="Cabau C."/>
            <person name="Louis A."/>
            <person name="Berthelot C."/>
            <person name="Parey E."/>
            <person name="Roest Crollius H."/>
            <person name="Montfort J."/>
            <person name="Robinson-Rechavi M."/>
            <person name="Bucao C."/>
            <person name="Bouchez O."/>
            <person name="Gislard M."/>
            <person name="Lluch J."/>
            <person name="Milhes M."/>
            <person name="Lampietro C."/>
            <person name="Lopez Roques C."/>
            <person name="Donnadieu C."/>
            <person name="Braasch I."/>
            <person name="Desvignes T."/>
            <person name="Postlethwait J."/>
            <person name="Bobe J."/>
            <person name="Guiguen Y."/>
        </authorList>
    </citation>
    <scope>NUCLEOTIDE SEQUENCE</scope>
    <source>
        <strain evidence="10">M-15738</strain>
        <tissue evidence="10">Blood</tissue>
    </source>
</reference>
<evidence type="ECO:0000313" key="10">
    <source>
        <dbReference type="EMBL" id="KAG5280505.1"/>
    </source>
</evidence>
<dbReference type="InterPro" id="IPR003598">
    <property type="entry name" value="Ig_sub2"/>
</dbReference>
<feature type="chain" id="PRO_5043675190" description="Ig-like domain-containing protein" evidence="8">
    <location>
        <begin position="17"/>
        <end position="529"/>
    </location>
</feature>
<dbReference type="SMART" id="SM00408">
    <property type="entry name" value="IGc2"/>
    <property type="match status" value="2"/>
</dbReference>
<feature type="region of interest" description="Disordered" evidence="6">
    <location>
        <begin position="504"/>
        <end position="523"/>
    </location>
</feature>
<dbReference type="PANTHER" id="PTHR11640:SF31">
    <property type="entry name" value="IRREGULAR CHIASM C-ROUGHEST PROTEIN-RELATED"/>
    <property type="match status" value="1"/>
</dbReference>
<dbReference type="InterPro" id="IPR007110">
    <property type="entry name" value="Ig-like_dom"/>
</dbReference>
<dbReference type="GO" id="GO:0098609">
    <property type="term" value="P:cell-cell adhesion"/>
    <property type="evidence" value="ECO:0007669"/>
    <property type="project" value="TreeGrafter"/>
</dbReference>
<dbReference type="AlphaFoldDB" id="A0AAV6H399"/>
<keyword evidence="7" id="KW-0812">Transmembrane</keyword>
<dbReference type="GO" id="GO:0005886">
    <property type="term" value="C:plasma membrane"/>
    <property type="evidence" value="ECO:0007669"/>
    <property type="project" value="TreeGrafter"/>
</dbReference>
<evidence type="ECO:0000313" key="11">
    <source>
        <dbReference type="Proteomes" id="UP000823561"/>
    </source>
</evidence>
<dbReference type="Gene3D" id="2.60.40.10">
    <property type="entry name" value="Immunoglobulins"/>
    <property type="match status" value="3"/>
</dbReference>
<evidence type="ECO:0000256" key="4">
    <source>
        <dbReference type="ARBA" id="ARBA00023180"/>
    </source>
</evidence>
<dbReference type="InterPro" id="IPR051275">
    <property type="entry name" value="Cell_adhesion_signaling"/>
</dbReference>
<evidence type="ECO:0000256" key="8">
    <source>
        <dbReference type="SAM" id="SignalP"/>
    </source>
</evidence>
<keyword evidence="4" id="KW-0325">Glycoprotein</keyword>
<dbReference type="Pfam" id="PF00047">
    <property type="entry name" value="ig"/>
    <property type="match status" value="1"/>
</dbReference>
<sequence length="529" mass="57925">MRLAVIFLYFASSCQTVLFVKGGAGVGRAPASVFGELGQNVTLPCHDLAANVTPALTQWFKDGTNLIKRNHSSELKPVPGHLTILDNGSLVIVGLMTIDDGLYECQCSSKDISKVHNHTGVILQIVSSPDDVTLDISPAQKLPNGTLYVPNGTTVHFKCTTPSVSYPSQTLSWILEWANSSRSTLVSGNGTLVQFEDLNISPTYQGEHMCLVENTLSKKQMGKTLQLLVYYPPERNPQCSWREQNDSSIITFICSWLGGYPAPTLQWEDLASGGGAVFNSTDDTVEVTLNRSLLSDGQELRCQGKHVVMSDGEEKFCHLTLKTPYPEGEPLVTVVEGSNVTLTCTEKQSVPPAKTIWQRTVAHLDVKPSAKYVISDLGPTFSLTIVNITKEDEGTYFCRSENPVAARELEIYLTVKSSVSYTGGIVGMFLSILILGVGICIGMAAYSNRHRICLGYRFGFMTEERNDVLNLVDSEDEEIFQDAVPQLPVLSNGHSTTLVEIHRIPSSDHEDQENTQGSQENRDAIIVAE</sequence>
<gene>
    <name evidence="10" type="ORF">AALO_G00060820</name>
</gene>
<keyword evidence="11" id="KW-1185">Reference proteome</keyword>
<dbReference type="InterPro" id="IPR036179">
    <property type="entry name" value="Ig-like_dom_sf"/>
</dbReference>
<evidence type="ECO:0000256" key="3">
    <source>
        <dbReference type="ARBA" id="ARBA00023157"/>
    </source>
</evidence>
<comment type="caution">
    <text evidence="10">The sequence shown here is derived from an EMBL/GenBank/DDBJ whole genome shotgun (WGS) entry which is preliminary data.</text>
</comment>
<dbReference type="GO" id="GO:0050839">
    <property type="term" value="F:cell adhesion molecule binding"/>
    <property type="evidence" value="ECO:0007669"/>
    <property type="project" value="TreeGrafter"/>
</dbReference>
<dbReference type="InterPro" id="IPR003599">
    <property type="entry name" value="Ig_sub"/>
</dbReference>